<feature type="transmembrane region" description="Helical" evidence="1">
    <location>
        <begin position="39"/>
        <end position="60"/>
    </location>
</feature>
<dbReference type="AlphaFoldDB" id="A0A395V9R1"/>
<dbReference type="InterPro" id="IPR008756">
    <property type="entry name" value="Peptidase_M56"/>
</dbReference>
<keyword evidence="1" id="KW-1133">Transmembrane helix</keyword>
<keyword evidence="1" id="KW-0472">Membrane</keyword>
<evidence type="ECO:0000259" key="2">
    <source>
        <dbReference type="Pfam" id="PF05569"/>
    </source>
</evidence>
<evidence type="ECO:0000256" key="1">
    <source>
        <dbReference type="SAM" id="Phobius"/>
    </source>
</evidence>
<dbReference type="InterPro" id="IPR052173">
    <property type="entry name" value="Beta-lactam_resp_regulator"/>
</dbReference>
<dbReference type="PANTHER" id="PTHR34978">
    <property type="entry name" value="POSSIBLE SENSOR-TRANSDUCER PROTEIN BLAR"/>
    <property type="match status" value="1"/>
</dbReference>
<evidence type="ECO:0000313" key="3">
    <source>
        <dbReference type="EMBL" id="RGS39640.1"/>
    </source>
</evidence>
<dbReference type="EMBL" id="QRVL01000008">
    <property type="protein sequence ID" value="RGS39640.1"/>
    <property type="molecule type" value="Genomic_DNA"/>
</dbReference>
<protein>
    <recommendedName>
        <fullName evidence="2">Peptidase M56 domain-containing protein</fullName>
    </recommendedName>
</protein>
<dbReference type="CDD" id="cd07341">
    <property type="entry name" value="M56_BlaR1_MecR1_like"/>
    <property type="match status" value="1"/>
</dbReference>
<dbReference type="PANTHER" id="PTHR34978:SF3">
    <property type="entry name" value="SLR0241 PROTEIN"/>
    <property type="match status" value="1"/>
</dbReference>
<evidence type="ECO:0000313" key="4">
    <source>
        <dbReference type="Proteomes" id="UP000266172"/>
    </source>
</evidence>
<dbReference type="Pfam" id="PF05569">
    <property type="entry name" value="Peptidase_M56"/>
    <property type="match status" value="1"/>
</dbReference>
<feature type="transmembrane region" description="Helical" evidence="1">
    <location>
        <begin position="72"/>
        <end position="98"/>
    </location>
</feature>
<reference evidence="3 4" key="1">
    <citation type="submission" date="2018-08" db="EMBL/GenBank/DDBJ databases">
        <title>A genome reference for cultivated species of the human gut microbiota.</title>
        <authorList>
            <person name="Zou Y."/>
            <person name="Xue W."/>
            <person name="Luo G."/>
        </authorList>
    </citation>
    <scope>NUCLEOTIDE SEQUENCE [LARGE SCALE GENOMIC DNA]</scope>
    <source>
        <strain evidence="3 4">AF22-12AC</strain>
    </source>
</reference>
<organism evidence="3 4">
    <name type="scientific">Roseburia hominis</name>
    <dbReference type="NCBI Taxonomy" id="301301"/>
    <lineage>
        <taxon>Bacteria</taxon>
        <taxon>Bacillati</taxon>
        <taxon>Bacillota</taxon>
        <taxon>Clostridia</taxon>
        <taxon>Lachnospirales</taxon>
        <taxon>Lachnospiraceae</taxon>
        <taxon>Roseburia</taxon>
    </lineage>
</organism>
<name>A0A395V9R1_9FIRM</name>
<gene>
    <name evidence="3" type="ORF">DWX93_10460</name>
</gene>
<proteinExistence type="predicted"/>
<dbReference type="Proteomes" id="UP000266172">
    <property type="component" value="Unassembled WGS sequence"/>
</dbReference>
<dbReference type="RefSeq" id="WP_118097601.1">
    <property type="nucleotide sequence ID" value="NZ_CAUGCI010000002.1"/>
</dbReference>
<feature type="domain" description="Peptidase M56" evidence="2">
    <location>
        <begin position="92"/>
        <end position="281"/>
    </location>
</feature>
<feature type="transmembrane region" description="Helical" evidence="1">
    <location>
        <begin position="6"/>
        <end position="27"/>
    </location>
</feature>
<comment type="caution">
    <text evidence="3">The sequence shown here is derived from an EMBL/GenBank/DDBJ whole genome shotgun (WGS) entry which is preliminary data.</text>
</comment>
<keyword evidence="1" id="KW-0812">Transmembrane</keyword>
<accession>A0A395V9R1</accession>
<sequence length="468" mass="53017">MNIANQILFAVVITSVTGTAAYGLWRLLMNSRFCTKPQYVYLALFLVCLLYLIPLDYGWMQMTIHGYLQKEGIWQINFSLTGFLWILAFFAAVCWLALMAKGITEFAGSLRGMKRIQMRDIPEEEKAVREEFARVKKKLGIRSNIRLYRNDRITSPMLAGIFRCRVVLPDIAYDRKHLSVIFHHELMHYKSHDPFVRLCGMCVTAVHHINPLTGNLMALLDEWSEIYCDARAIAAISDEMDAGCYFEMIIESVKHCPVTDENYIFSMLYENQRRLERRIEYMGKYNGKAASRLASVCFAAAFVLVSVTPVYAAGSEAADVHDDIYQNVEALTADGSEENVLEEQQILGVMDRSYDTLEYAYPELEVISPLLSANEMASFNWSVSPGTRMVSNQFWVSKGQTIHVAATAIPDNSTFWIGIMDGLNNARYVEGSGSLSHDFSITSSGHYRVFVQNRSSVQITAGGTYYFN</sequence>